<dbReference type="RefSeq" id="WP_339965452.1">
    <property type="nucleotide sequence ID" value="NZ_JBBHJY010000002.1"/>
</dbReference>
<dbReference type="EC" id="2.3.1.20" evidence="4"/>
<dbReference type="Pfam" id="PF03007">
    <property type="entry name" value="WS_DGAT_cat"/>
    <property type="match status" value="1"/>
</dbReference>
<evidence type="ECO:0000256" key="6">
    <source>
        <dbReference type="ARBA" id="ARBA00022679"/>
    </source>
</evidence>
<dbReference type="Pfam" id="PF06974">
    <property type="entry name" value="WS_DGAT_C"/>
    <property type="match status" value="1"/>
</dbReference>
<protein>
    <recommendedName>
        <fullName evidence="4">diacylglycerol O-acyltransferase</fullName>
        <ecNumber evidence="4">2.3.1.20</ecNumber>
    </recommendedName>
</protein>
<accession>A0ABU8S612</accession>
<evidence type="ECO:0000256" key="3">
    <source>
        <dbReference type="ARBA" id="ARBA00009587"/>
    </source>
</evidence>
<evidence type="ECO:0000256" key="9">
    <source>
        <dbReference type="ARBA" id="ARBA00023315"/>
    </source>
</evidence>
<feature type="domain" description="O-acyltransferase WSD1 C-terminal" evidence="12">
    <location>
        <begin position="319"/>
        <end position="467"/>
    </location>
</feature>
<dbReference type="Proteomes" id="UP001379235">
    <property type="component" value="Unassembled WGS sequence"/>
</dbReference>
<organism evidence="13 14">
    <name type="scientific">Novosphingobium aquae</name>
    <dbReference type="NCBI Taxonomy" id="3133435"/>
    <lineage>
        <taxon>Bacteria</taxon>
        <taxon>Pseudomonadati</taxon>
        <taxon>Pseudomonadota</taxon>
        <taxon>Alphaproteobacteria</taxon>
        <taxon>Sphingomonadales</taxon>
        <taxon>Sphingomonadaceae</taxon>
        <taxon>Novosphingobium</taxon>
    </lineage>
</organism>
<evidence type="ECO:0000313" key="13">
    <source>
        <dbReference type="EMBL" id="MEJ6009405.1"/>
    </source>
</evidence>
<evidence type="ECO:0000259" key="11">
    <source>
        <dbReference type="Pfam" id="PF03007"/>
    </source>
</evidence>
<comment type="caution">
    <text evidence="13">The sequence shown here is derived from an EMBL/GenBank/DDBJ whole genome shotgun (WGS) entry which is preliminary data.</text>
</comment>
<evidence type="ECO:0000256" key="4">
    <source>
        <dbReference type="ARBA" id="ARBA00013244"/>
    </source>
</evidence>
<keyword evidence="5" id="KW-0444">Lipid biosynthesis</keyword>
<keyword evidence="7" id="KW-0319">Glycerol metabolism</keyword>
<evidence type="ECO:0000256" key="10">
    <source>
        <dbReference type="ARBA" id="ARBA00048109"/>
    </source>
</evidence>
<proteinExistence type="inferred from homology"/>
<evidence type="ECO:0000259" key="12">
    <source>
        <dbReference type="Pfam" id="PF06974"/>
    </source>
</evidence>
<comment type="pathway">
    <text evidence="2">Lipid metabolism.</text>
</comment>
<keyword evidence="14" id="KW-1185">Reference proteome</keyword>
<evidence type="ECO:0000256" key="8">
    <source>
        <dbReference type="ARBA" id="ARBA00023098"/>
    </source>
</evidence>
<comment type="pathway">
    <text evidence="1">Glycerolipid metabolism; triacylglycerol biosynthesis.</text>
</comment>
<dbReference type="PANTHER" id="PTHR31650">
    <property type="entry name" value="O-ACYLTRANSFERASE (WSD1-LIKE) FAMILY PROTEIN"/>
    <property type="match status" value="1"/>
</dbReference>
<dbReference type="InterPro" id="IPR014292">
    <property type="entry name" value="Acyl_transf_WS/DGAT"/>
</dbReference>
<feature type="domain" description="O-acyltransferase WSD1-like N-terminal" evidence="11">
    <location>
        <begin position="5"/>
        <end position="277"/>
    </location>
</feature>
<reference evidence="13 14" key="1">
    <citation type="submission" date="2024-03" db="EMBL/GenBank/DDBJ databases">
        <authorList>
            <person name="Jo J.-H."/>
        </authorList>
    </citation>
    <scope>NUCLEOTIDE SEQUENCE [LARGE SCALE GENOMIC DNA]</scope>
    <source>
        <strain evidence="13 14">AS3R-12</strain>
    </source>
</reference>
<evidence type="ECO:0000313" key="14">
    <source>
        <dbReference type="Proteomes" id="UP001379235"/>
    </source>
</evidence>
<gene>
    <name evidence="13" type="ORF">WG900_05680</name>
</gene>
<dbReference type="EMBL" id="JBBHJY010000002">
    <property type="protein sequence ID" value="MEJ6009405.1"/>
    <property type="molecule type" value="Genomic_DNA"/>
</dbReference>
<dbReference type="InterPro" id="IPR004255">
    <property type="entry name" value="O-acyltransferase_WSD1_N"/>
</dbReference>
<comment type="catalytic activity">
    <reaction evidence="10">
        <text>an acyl-CoA + a 1,2-diacyl-sn-glycerol = a triacyl-sn-glycerol + CoA</text>
        <dbReference type="Rhea" id="RHEA:10868"/>
        <dbReference type="ChEBI" id="CHEBI:17815"/>
        <dbReference type="ChEBI" id="CHEBI:57287"/>
        <dbReference type="ChEBI" id="CHEBI:58342"/>
        <dbReference type="ChEBI" id="CHEBI:64615"/>
        <dbReference type="EC" id="2.3.1.20"/>
    </reaction>
</comment>
<evidence type="ECO:0000256" key="1">
    <source>
        <dbReference type="ARBA" id="ARBA00004771"/>
    </source>
</evidence>
<sequence>MVQQLNAQDAQFLYFQTGDLHTHIMGIYIYDPATASGGQVRFKDIVRQVRDRMHSSPVFRRKLYRLPLDFDHPYWVEDDHFDLEAHISHVRLPEPGDWRQFCIHVARHFSRPMDMNRPLWDIYVIEGLDRIPGIAPGSYALLHRVHHSAIDGTAGALMFAALNDCDAAGTPAIELPKEPVAAGKQPALDVVLTRAAIANMRSPFNLTRTAMAFMPNLWGAFQDRLAKRDEQPAAGVPVTRFNAPVSPHKMFDAATFALSDVSALRRLVQGTTINDVVLAICGGALRRYLDSHGELPDDSLIAIAPINARPSGAKAEAQGNNISAMTLKLSTTIADPVERLRAIRAHTADAKEARAGLSARIMTDLSRHIPGATLAGIARMMSNRHLSFRQANLLISNVPGPQTQLYMNGARLTHYYAMGPLANNLGLFLSVVSYNGQINFSITSEREMLPDISHLKDQIVEEFKALKSRVEAVA</sequence>
<keyword evidence="6" id="KW-0808">Transferase</keyword>
<keyword evidence="8" id="KW-0443">Lipid metabolism</keyword>
<evidence type="ECO:0000256" key="5">
    <source>
        <dbReference type="ARBA" id="ARBA00022516"/>
    </source>
</evidence>
<dbReference type="PANTHER" id="PTHR31650:SF1">
    <property type="entry name" value="WAX ESTER SYNTHASE_DIACYLGLYCEROL ACYLTRANSFERASE 4-RELATED"/>
    <property type="match status" value="1"/>
</dbReference>
<dbReference type="NCBIfam" id="TIGR02946">
    <property type="entry name" value="acyl_WS_DGAT"/>
    <property type="match status" value="1"/>
</dbReference>
<evidence type="ECO:0000256" key="7">
    <source>
        <dbReference type="ARBA" id="ARBA00022798"/>
    </source>
</evidence>
<dbReference type="InterPro" id="IPR009721">
    <property type="entry name" value="O-acyltransferase_WSD1_C"/>
</dbReference>
<evidence type="ECO:0000256" key="2">
    <source>
        <dbReference type="ARBA" id="ARBA00005189"/>
    </source>
</evidence>
<keyword evidence="9" id="KW-0012">Acyltransferase</keyword>
<dbReference type="InterPro" id="IPR045034">
    <property type="entry name" value="O-acyltransferase_WSD1-like"/>
</dbReference>
<dbReference type="SUPFAM" id="SSF52777">
    <property type="entry name" value="CoA-dependent acyltransferases"/>
    <property type="match status" value="2"/>
</dbReference>
<comment type="similarity">
    <text evidence="3">Belongs to the long-chain O-acyltransferase family.</text>
</comment>
<name>A0ABU8S612_9SPHN</name>